<dbReference type="CDD" id="cd20264">
    <property type="entry name" value="Complex1_LYR_LYRM4"/>
    <property type="match status" value="1"/>
</dbReference>
<dbReference type="Proteomes" id="UP000001699">
    <property type="component" value="Unassembled WGS sequence"/>
</dbReference>
<evidence type="ECO:0000256" key="1">
    <source>
        <dbReference type="ARBA" id="ARBA00009508"/>
    </source>
</evidence>
<dbReference type="Pfam" id="PF05347">
    <property type="entry name" value="Complex1_LYR"/>
    <property type="match status" value="1"/>
</dbReference>
<feature type="domain" description="Complex 1 LYR protein" evidence="3">
    <location>
        <begin position="13"/>
        <end position="70"/>
    </location>
</feature>
<feature type="compositionally biased region" description="Polar residues" evidence="2">
    <location>
        <begin position="662"/>
        <end position="674"/>
    </location>
</feature>
<keyword evidence="5" id="KW-1185">Reference proteome</keyword>
<dbReference type="GO" id="GO:0005739">
    <property type="term" value="C:mitochondrion"/>
    <property type="evidence" value="ECO:0007669"/>
    <property type="project" value="TreeGrafter"/>
</dbReference>
<dbReference type="InterPro" id="IPR008011">
    <property type="entry name" value="Complex1_LYR_dom"/>
</dbReference>
<organism evidence="4 5">
    <name type="scientific">Aspergillus fumigatus (strain CBS 144.89 / FGSC A1163 / CEA10)</name>
    <name type="common">Neosartorya fumigata</name>
    <dbReference type="NCBI Taxonomy" id="451804"/>
    <lineage>
        <taxon>Eukaryota</taxon>
        <taxon>Fungi</taxon>
        <taxon>Dikarya</taxon>
        <taxon>Ascomycota</taxon>
        <taxon>Pezizomycotina</taxon>
        <taxon>Eurotiomycetes</taxon>
        <taxon>Eurotiomycetidae</taxon>
        <taxon>Eurotiales</taxon>
        <taxon>Aspergillaceae</taxon>
        <taxon>Aspergillus</taxon>
        <taxon>Aspergillus subgen. Fumigati</taxon>
    </lineage>
</organism>
<dbReference type="EMBL" id="DS499596">
    <property type="protein sequence ID" value="EDP53085.1"/>
    <property type="molecule type" value="Genomic_DNA"/>
</dbReference>
<name>B0XYY9_ASPFC</name>
<dbReference type="InterPro" id="IPR045297">
    <property type="entry name" value="Complex1_LYR_LYRM4"/>
</dbReference>
<evidence type="ECO:0000259" key="3">
    <source>
        <dbReference type="Pfam" id="PF05347"/>
    </source>
</evidence>
<gene>
    <name evidence="4" type="ORF">AFUB_042560</name>
</gene>
<feature type="region of interest" description="Disordered" evidence="2">
    <location>
        <begin position="120"/>
        <end position="140"/>
    </location>
</feature>
<feature type="region of interest" description="Disordered" evidence="2">
    <location>
        <begin position="764"/>
        <end position="1087"/>
    </location>
</feature>
<feature type="region of interest" description="Disordered" evidence="2">
    <location>
        <begin position="420"/>
        <end position="725"/>
    </location>
</feature>
<evidence type="ECO:0000256" key="2">
    <source>
        <dbReference type="SAM" id="MobiDB-lite"/>
    </source>
</evidence>
<comment type="similarity">
    <text evidence="1">Belongs to the complex I LYR family.</text>
</comment>
<feature type="compositionally biased region" description="Basic and acidic residues" evidence="2">
    <location>
        <begin position="646"/>
        <end position="661"/>
    </location>
</feature>
<feature type="compositionally biased region" description="Polar residues" evidence="2">
    <location>
        <begin position="624"/>
        <end position="638"/>
    </location>
</feature>
<feature type="compositionally biased region" description="Acidic residues" evidence="2">
    <location>
        <begin position="447"/>
        <end position="468"/>
    </location>
</feature>
<feature type="compositionally biased region" description="Polar residues" evidence="2">
    <location>
        <begin position="901"/>
        <end position="925"/>
    </location>
</feature>
<dbReference type="OrthoDB" id="275715at2759"/>
<feature type="compositionally biased region" description="Polar residues" evidence="2">
    <location>
        <begin position="130"/>
        <end position="140"/>
    </location>
</feature>
<evidence type="ECO:0000313" key="4">
    <source>
        <dbReference type="EMBL" id="EDP53085.1"/>
    </source>
</evidence>
<evidence type="ECO:0000313" key="5">
    <source>
        <dbReference type="Proteomes" id="UP000001699"/>
    </source>
</evidence>
<feature type="compositionally biased region" description="Polar residues" evidence="2">
    <location>
        <begin position="594"/>
        <end position="617"/>
    </location>
</feature>
<feature type="compositionally biased region" description="Low complexity" evidence="2">
    <location>
        <begin position="1034"/>
        <end position="1058"/>
    </location>
</feature>
<sequence length="1087" mass="116002">MSVANLQRDTAFQVRSLFRSLLRQSSQFPNYNFREYARRRTRDAFREHQHETEERRIQELIQDGLQNLRMLKRQTVISQFYQLDKLVVEGQKTGEQTGQEGGIVRQKDTGYDTFRIMLPSPQADSDCRSSRSGRQFGENANRTRTGQIDHDVFEGLPVRRWTRQRQTISQVPKTEISESLIQGPGGKQALPEHPMPRDSHLLTPMSRALLRAARAGCIYIRKAQKEPEDEEKEATDVEEQPMIQSTDRSFTARKWAALPRHMEPPEVEFLAKRRPGLPSLYGASTTGVDGAANNVPMRRTRFKKVDPVTGNISIYEAWVPEGHKIEGEITDEAQVRAENKEVAVIPEAPAPGTVVEGVGVVNAEGVVVAEAGSVSVMTPPKRRPPPPKRKAKGFGKGRRKKVMFAPGDGADAALVHGSGASTVEGATDSGLTKPDPDASRLSVDQSGQDDEEEEGDEGEESDEGDESMLDAKTPETPLAQPESVSAGDAPSISDVEVAQESSGTIKEENDESQSVAPEGLSSLAMEPSTHTNVQPSAPSVKPPSPQAQASRSAEVSAPALSIQPEATVVSEEPTQAVVTEDVVMSDAQPPVSLQDDSLATVPQQHSARLSSDAQEVTGSAHESPVTQPLQDVPQTSGLGPSPPVEGAHRTDVQTETTEKSVELSQATPNENMTQEVAEAGDVVMEDSEAVASAPATEPIPLRETMAEQAPSSAVKPQPADTERGSNEVDLLGSLEASLGGAVRDAQTGGSASLQTDAQVGAIAAESTSTNAAREVGETVTDGPLHQPSENVEEQHAKESPEQIVESAPVAAEQKAIEQLSEPSLEPSTMSIPEQPEQEMTEPTAETVANDTPEELNQEAPTAQPRESTYKALSAVDTEPVAQPAENEAPKSATPQVIEPATDSSIVPSTEPSAEAPSDQSTAPPTDQQPPGPSSEPHAEKPAQASPEQSTRPTEPLPPSTTEQTPTQPTQPSPEHMAPPTESLTPPSPEFEQIEESSQDQPQNQAPVTDIQKPQPAPLDKSQTPEAPSAPAPSAPEITEPPTQPSDAAPSDNDAAPQPVAEQEKAEPESKEGGEEAPAPSTSDLTAA</sequence>
<feature type="compositionally biased region" description="Low complexity" evidence="2">
    <location>
        <begin position="949"/>
        <end position="984"/>
    </location>
</feature>
<feature type="compositionally biased region" description="Basic residues" evidence="2">
    <location>
        <begin position="380"/>
        <end position="402"/>
    </location>
</feature>
<dbReference type="VEuPathDB" id="FungiDB:AFUB_042560"/>
<feature type="region of interest" description="Disordered" evidence="2">
    <location>
        <begin position="376"/>
        <end position="403"/>
    </location>
</feature>
<dbReference type="GO" id="GO:0016226">
    <property type="term" value="P:iron-sulfur cluster assembly"/>
    <property type="evidence" value="ECO:0007669"/>
    <property type="project" value="InterPro"/>
</dbReference>
<dbReference type="PANTHER" id="PTHR13166:SF7">
    <property type="entry name" value="LYR MOTIF-CONTAINING PROTEIN 4"/>
    <property type="match status" value="1"/>
</dbReference>
<proteinExistence type="inferred from homology"/>
<dbReference type="InterPro" id="IPR051522">
    <property type="entry name" value="ISC_assembly_LYR"/>
</dbReference>
<dbReference type="HOGENOM" id="CLU_012317_0_0_1"/>
<dbReference type="GO" id="GO:1990221">
    <property type="term" value="C:L-cysteine desulfurase complex"/>
    <property type="evidence" value="ECO:0007669"/>
    <property type="project" value="TreeGrafter"/>
</dbReference>
<feature type="compositionally biased region" description="Polar residues" evidence="2">
    <location>
        <begin position="528"/>
        <end position="537"/>
    </location>
</feature>
<dbReference type="PANTHER" id="PTHR13166">
    <property type="entry name" value="PROTEIN C6ORF149"/>
    <property type="match status" value="1"/>
</dbReference>
<feature type="compositionally biased region" description="Basic and acidic residues" evidence="2">
    <location>
        <begin position="1061"/>
        <end position="1073"/>
    </location>
</feature>
<dbReference type="AlphaFoldDB" id="B0XYY9"/>
<protein>
    <recommendedName>
        <fullName evidence="3">Complex 1 LYR protein domain-containing protein</fullName>
    </recommendedName>
</protein>
<accession>B0XYY9</accession>
<reference evidence="4 5" key="1">
    <citation type="journal article" date="2008" name="PLoS Genet.">
        <title>Genomic islands in the pathogenic filamentous fungus Aspergillus fumigatus.</title>
        <authorList>
            <person name="Fedorova N.D."/>
            <person name="Khaldi N."/>
            <person name="Joardar V.S."/>
            <person name="Maiti R."/>
            <person name="Amedeo P."/>
            <person name="Anderson M.J."/>
            <person name="Crabtree J."/>
            <person name="Silva J.C."/>
            <person name="Badger J.H."/>
            <person name="Albarraq A."/>
            <person name="Angiuoli S."/>
            <person name="Bussey H."/>
            <person name="Bowyer P."/>
            <person name="Cotty P.J."/>
            <person name="Dyer P.S."/>
            <person name="Egan A."/>
            <person name="Galens K."/>
            <person name="Fraser-Liggett C.M."/>
            <person name="Haas B.J."/>
            <person name="Inman J.M."/>
            <person name="Kent R."/>
            <person name="Lemieux S."/>
            <person name="Malavazi I."/>
            <person name="Orvis J."/>
            <person name="Roemer T."/>
            <person name="Ronning C.M."/>
            <person name="Sundaram J.P."/>
            <person name="Sutton G."/>
            <person name="Turner G."/>
            <person name="Venter J.C."/>
            <person name="White O.R."/>
            <person name="Whitty B.R."/>
            <person name="Youngman P."/>
            <person name="Wolfe K.H."/>
            <person name="Goldman G.H."/>
            <person name="Wortman J.R."/>
            <person name="Jiang B."/>
            <person name="Denning D.W."/>
            <person name="Nierman W.C."/>
        </authorList>
    </citation>
    <scope>NUCLEOTIDE SEQUENCE [LARGE SCALE GENOMIC DNA]</scope>
    <source>
        <strain evidence="5">CBS 144.89 / FGSC A1163 / CEA10</strain>
    </source>
</reference>